<keyword evidence="2" id="KW-1185">Reference proteome</keyword>
<dbReference type="Proteomes" id="UP000501690">
    <property type="component" value="Linkage Group LG1"/>
</dbReference>
<dbReference type="AlphaFoldDB" id="A0A4D6KSH6"/>
<protein>
    <submittedName>
        <fullName evidence="1">UDP-glucuronosyl/UDP-glucosyltransferase</fullName>
    </submittedName>
</protein>
<keyword evidence="1" id="KW-0808">Transferase</keyword>
<evidence type="ECO:0000313" key="1">
    <source>
        <dbReference type="EMBL" id="QCD78089.1"/>
    </source>
</evidence>
<dbReference type="GO" id="GO:0016740">
    <property type="term" value="F:transferase activity"/>
    <property type="evidence" value="ECO:0007669"/>
    <property type="project" value="UniProtKB-KW"/>
</dbReference>
<accession>A0A4D6KSH6</accession>
<reference evidence="1 2" key="1">
    <citation type="submission" date="2019-04" db="EMBL/GenBank/DDBJ databases">
        <title>An improved genome assembly and genetic linkage map for asparagus bean, Vigna unguiculata ssp. sesquipedialis.</title>
        <authorList>
            <person name="Xia Q."/>
            <person name="Zhang R."/>
            <person name="Dong Y."/>
        </authorList>
    </citation>
    <scope>NUCLEOTIDE SEQUENCE [LARGE SCALE GENOMIC DNA]</scope>
    <source>
        <tissue evidence="1">Leaf</tissue>
    </source>
</reference>
<gene>
    <name evidence="1" type="ORF">DEO72_LG1g1718</name>
</gene>
<sequence>MSSTLALLALGVFEPRQYEEVPKFATSHCSPSSLSEHFTRGGGILVFVFSCSGVCGRVARNSGLKFYFERRWRCWISRSLGSTGSWWFVVVTFRPCSGSMGLSVAVGCSFRLVKGFFRAHCSTTGTTMVPSSSKSMATQDNHQSLQHPLQARLTGVGSRPPPSISHLPKGSQNFFRFTPRNIHRLPKVPENLQHLVDLIELPLPRVDKLPENAEATVDVPYHLIPYLKQAFDGLQQPLTKFLERCNPIGASAIYYFLLDHYTSKARVSVHKACQPKSLPTKKLTVLIGGRFSFSIATRLKGPINTCFEEDATHSPTCPRQPRTCLPLHRTRLLLRKCLLLLHDVCHRHFLKNPLRAPATTRVTRASIRVHILLLLENARKREKSKEEARCQRRRGAPVVGVAVVVYGGHRL</sequence>
<proteinExistence type="predicted"/>
<dbReference type="EMBL" id="CP039345">
    <property type="protein sequence ID" value="QCD78089.1"/>
    <property type="molecule type" value="Genomic_DNA"/>
</dbReference>
<name>A0A4D6KSH6_VIGUN</name>
<organism evidence="1 2">
    <name type="scientific">Vigna unguiculata</name>
    <name type="common">Cowpea</name>
    <dbReference type="NCBI Taxonomy" id="3917"/>
    <lineage>
        <taxon>Eukaryota</taxon>
        <taxon>Viridiplantae</taxon>
        <taxon>Streptophyta</taxon>
        <taxon>Embryophyta</taxon>
        <taxon>Tracheophyta</taxon>
        <taxon>Spermatophyta</taxon>
        <taxon>Magnoliopsida</taxon>
        <taxon>eudicotyledons</taxon>
        <taxon>Gunneridae</taxon>
        <taxon>Pentapetalae</taxon>
        <taxon>rosids</taxon>
        <taxon>fabids</taxon>
        <taxon>Fabales</taxon>
        <taxon>Fabaceae</taxon>
        <taxon>Papilionoideae</taxon>
        <taxon>50 kb inversion clade</taxon>
        <taxon>NPAAA clade</taxon>
        <taxon>indigoferoid/millettioid clade</taxon>
        <taxon>Phaseoleae</taxon>
        <taxon>Vigna</taxon>
    </lineage>
</organism>
<evidence type="ECO:0000313" key="2">
    <source>
        <dbReference type="Proteomes" id="UP000501690"/>
    </source>
</evidence>